<evidence type="ECO:0000313" key="9">
    <source>
        <dbReference type="EMBL" id="KAH3669353.1"/>
    </source>
</evidence>
<reference evidence="9" key="1">
    <citation type="journal article" date="2021" name="Open Biol.">
        <title>Shared evolutionary footprints suggest mitochondrial oxidative damage underlies multiple complex I losses in fungi.</title>
        <authorList>
            <person name="Schikora-Tamarit M.A."/>
            <person name="Marcet-Houben M."/>
            <person name="Nosek J."/>
            <person name="Gabaldon T."/>
        </authorList>
    </citation>
    <scope>NUCLEOTIDE SEQUENCE</scope>
    <source>
        <strain evidence="9">CBS6075</strain>
    </source>
</reference>
<feature type="compositionally biased region" description="Polar residues" evidence="8">
    <location>
        <begin position="1"/>
        <end position="22"/>
    </location>
</feature>
<keyword evidence="7" id="KW-0175">Coiled coil</keyword>
<proteinExistence type="inferred from homology"/>
<name>A0A9P8PBS5_9ASCO</name>
<evidence type="ECO:0000256" key="5">
    <source>
        <dbReference type="ARBA" id="ARBA00022490"/>
    </source>
</evidence>
<evidence type="ECO:0000256" key="6">
    <source>
        <dbReference type="ARBA" id="ARBA00029995"/>
    </source>
</evidence>
<reference evidence="9" key="2">
    <citation type="submission" date="2021-01" db="EMBL/GenBank/DDBJ databases">
        <authorList>
            <person name="Schikora-Tamarit M.A."/>
        </authorList>
    </citation>
    <scope>NUCLEOTIDE SEQUENCE</scope>
    <source>
        <strain evidence="9">CBS6075</strain>
    </source>
</reference>
<feature type="coiled-coil region" evidence="7">
    <location>
        <begin position="100"/>
        <end position="130"/>
    </location>
</feature>
<dbReference type="AlphaFoldDB" id="A0A9P8PBS5"/>
<gene>
    <name evidence="9" type="ORF">OGAPHI_001474</name>
</gene>
<comment type="caution">
    <text evidence="9">The sequence shown here is derived from an EMBL/GenBank/DDBJ whole genome shotgun (WGS) entry which is preliminary data.</text>
</comment>
<feature type="region of interest" description="Disordered" evidence="8">
    <location>
        <begin position="1"/>
        <end position="24"/>
    </location>
</feature>
<dbReference type="PANTHER" id="PTHR39145">
    <property type="entry name" value="BIOGENESIS OF LYSOSOME-RELATED ORGANELLES COMPLEX 1 SUBUNIT CNL1"/>
    <property type="match status" value="1"/>
</dbReference>
<evidence type="ECO:0000256" key="4">
    <source>
        <dbReference type="ARBA" id="ARBA00014971"/>
    </source>
</evidence>
<evidence type="ECO:0000256" key="3">
    <source>
        <dbReference type="ARBA" id="ARBA00007289"/>
    </source>
</evidence>
<accession>A0A9P8PBS5</accession>
<organism evidence="9 10">
    <name type="scientific">Ogataea philodendri</name>
    <dbReference type="NCBI Taxonomy" id="1378263"/>
    <lineage>
        <taxon>Eukaryota</taxon>
        <taxon>Fungi</taxon>
        <taxon>Dikarya</taxon>
        <taxon>Ascomycota</taxon>
        <taxon>Saccharomycotina</taxon>
        <taxon>Pichiomycetes</taxon>
        <taxon>Pichiales</taxon>
        <taxon>Pichiaceae</taxon>
        <taxon>Ogataea</taxon>
    </lineage>
</organism>
<comment type="function">
    <text evidence="1">Component of the biogenesis of lysosome-related organelles complex-1 (BLOC-1), a complex that is involved in endosomal cargo sorting.</text>
</comment>
<dbReference type="PANTHER" id="PTHR39145:SF1">
    <property type="entry name" value="BIOGENESIS OF LYSOSOME-RELATED ORGANELLES COMPLEX 1 SUBUNIT CNL1"/>
    <property type="match status" value="1"/>
</dbReference>
<comment type="similarity">
    <text evidence="3">Belongs to the BLOC1S4 family.</text>
</comment>
<evidence type="ECO:0000313" key="10">
    <source>
        <dbReference type="Proteomes" id="UP000769157"/>
    </source>
</evidence>
<dbReference type="InterPro" id="IPR034455">
    <property type="entry name" value="CNL1"/>
</dbReference>
<sequence length="146" mass="16851">MDDQSSQTTVHTSASTLRQSSVHTDELTIDDSVQSVSEIEIDDEDDPLKVKELALAFDYLMYKIQDHTSQLSERVENHVIQSKAEHEVDIHAIQQKLEQIKLLLAHCDKVDQEIDKLEQLNIIAKDFNQRLLSVQRRMDAHAKKFK</sequence>
<comment type="subcellular location">
    <subcellularLocation>
        <location evidence="2">Cytoplasm</location>
    </subcellularLocation>
</comment>
<dbReference type="OrthoDB" id="5424991at2759"/>
<dbReference type="EMBL" id="JAEUBE010000137">
    <property type="protein sequence ID" value="KAH3669353.1"/>
    <property type="molecule type" value="Genomic_DNA"/>
</dbReference>
<dbReference type="GO" id="GO:0005737">
    <property type="term" value="C:cytoplasm"/>
    <property type="evidence" value="ECO:0007669"/>
    <property type="project" value="UniProtKB-SubCell"/>
</dbReference>
<dbReference type="GO" id="GO:0007032">
    <property type="term" value="P:endosome organization"/>
    <property type="evidence" value="ECO:0007669"/>
    <property type="project" value="TreeGrafter"/>
</dbReference>
<evidence type="ECO:0000256" key="2">
    <source>
        <dbReference type="ARBA" id="ARBA00004496"/>
    </source>
</evidence>
<evidence type="ECO:0000256" key="7">
    <source>
        <dbReference type="SAM" id="Coils"/>
    </source>
</evidence>
<keyword evidence="5" id="KW-0963">Cytoplasm</keyword>
<dbReference type="GO" id="GO:0031083">
    <property type="term" value="C:BLOC-1 complex"/>
    <property type="evidence" value="ECO:0007669"/>
    <property type="project" value="InterPro"/>
</dbReference>
<dbReference type="Proteomes" id="UP000769157">
    <property type="component" value="Unassembled WGS sequence"/>
</dbReference>
<keyword evidence="10" id="KW-1185">Reference proteome</keyword>
<evidence type="ECO:0000256" key="1">
    <source>
        <dbReference type="ARBA" id="ARBA00003807"/>
    </source>
</evidence>
<dbReference type="RefSeq" id="XP_046063616.1">
    <property type="nucleotide sequence ID" value="XM_046202239.1"/>
</dbReference>
<dbReference type="GeneID" id="70233442"/>
<evidence type="ECO:0000256" key="8">
    <source>
        <dbReference type="SAM" id="MobiDB-lite"/>
    </source>
</evidence>
<protein>
    <recommendedName>
        <fullName evidence="4">Biogenesis of lysosome-related organelles complex 1 subunit CNL1</fullName>
    </recommendedName>
    <alternativeName>
        <fullName evidence="6">CNO-like protein 1</fullName>
    </alternativeName>
</protein>